<name>A0A498L2P5_LABRO</name>
<comment type="caution">
    <text evidence="2">The sequence shown here is derived from an EMBL/GenBank/DDBJ whole genome shotgun (WGS) entry which is preliminary data.</text>
</comment>
<gene>
    <name evidence="2" type="ORF">ROHU_013747</name>
</gene>
<dbReference type="GO" id="GO:0016301">
    <property type="term" value="F:kinase activity"/>
    <property type="evidence" value="ECO:0007669"/>
    <property type="project" value="UniProtKB-KW"/>
</dbReference>
<feature type="compositionally biased region" description="Polar residues" evidence="1">
    <location>
        <begin position="38"/>
        <end position="47"/>
    </location>
</feature>
<organism evidence="2 3">
    <name type="scientific">Labeo rohita</name>
    <name type="common">Indian major carp</name>
    <name type="synonym">Cyprinus rohita</name>
    <dbReference type="NCBI Taxonomy" id="84645"/>
    <lineage>
        <taxon>Eukaryota</taxon>
        <taxon>Metazoa</taxon>
        <taxon>Chordata</taxon>
        <taxon>Craniata</taxon>
        <taxon>Vertebrata</taxon>
        <taxon>Euteleostomi</taxon>
        <taxon>Actinopterygii</taxon>
        <taxon>Neopterygii</taxon>
        <taxon>Teleostei</taxon>
        <taxon>Ostariophysi</taxon>
        <taxon>Cypriniformes</taxon>
        <taxon>Cyprinidae</taxon>
        <taxon>Labeoninae</taxon>
        <taxon>Labeonini</taxon>
        <taxon>Labeo</taxon>
    </lineage>
</organism>
<sequence length="137" mass="15304">MAHMDKKRALGRSRSAAAFTQMAAGQEVGGQCGDYIQKTLSNPTQPWSPELPGYIAPLPSESTQRKRKRQSLEDEDPSTSYERPAKRSREEAVAEFTDILSAENYMTVSSLLPMLHLMTDILKEKDVTVNLHHSLSI</sequence>
<evidence type="ECO:0000313" key="3">
    <source>
        <dbReference type="Proteomes" id="UP000290572"/>
    </source>
</evidence>
<protein>
    <submittedName>
        <fullName evidence="2">Serine threonine-kinase pim-3-like protein</fullName>
    </submittedName>
</protein>
<dbReference type="AlphaFoldDB" id="A0A498L2P5"/>
<keyword evidence="2" id="KW-0418">Kinase</keyword>
<reference evidence="2 3" key="1">
    <citation type="submission" date="2018-03" db="EMBL/GenBank/DDBJ databases">
        <title>Draft genome sequence of Rohu Carp (Labeo rohita).</title>
        <authorList>
            <person name="Das P."/>
            <person name="Kushwaha B."/>
            <person name="Joshi C.G."/>
            <person name="Kumar D."/>
            <person name="Nagpure N.S."/>
            <person name="Sahoo L."/>
            <person name="Das S.P."/>
            <person name="Bit A."/>
            <person name="Patnaik S."/>
            <person name="Meher P.K."/>
            <person name="Jayasankar P."/>
            <person name="Koringa P.G."/>
            <person name="Patel N.V."/>
            <person name="Hinsu A.T."/>
            <person name="Kumar R."/>
            <person name="Pandey M."/>
            <person name="Agarwal S."/>
            <person name="Srivastava S."/>
            <person name="Singh M."/>
            <person name="Iquebal M.A."/>
            <person name="Jaiswal S."/>
            <person name="Angadi U.B."/>
            <person name="Kumar N."/>
            <person name="Raza M."/>
            <person name="Shah T.M."/>
            <person name="Rai A."/>
            <person name="Jena J.K."/>
        </authorList>
    </citation>
    <scope>NUCLEOTIDE SEQUENCE [LARGE SCALE GENOMIC DNA]</scope>
    <source>
        <strain evidence="2">DASCIFA01</strain>
        <tissue evidence="2">Testis</tissue>
    </source>
</reference>
<proteinExistence type="predicted"/>
<accession>A0A498L2P5</accession>
<evidence type="ECO:0000313" key="2">
    <source>
        <dbReference type="EMBL" id="RXN02489.1"/>
    </source>
</evidence>
<feature type="region of interest" description="Disordered" evidence="1">
    <location>
        <begin position="33"/>
        <end position="90"/>
    </location>
</feature>
<keyword evidence="3" id="KW-1185">Reference proteome</keyword>
<dbReference type="EMBL" id="QBIY01013524">
    <property type="protein sequence ID" value="RXN02489.1"/>
    <property type="molecule type" value="Genomic_DNA"/>
</dbReference>
<keyword evidence="2" id="KW-0808">Transferase</keyword>
<evidence type="ECO:0000256" key="1">
    <source>
        <dbReference type="SAM" id="MobiDB-lite"/>
    </source>
</evidence>
<dbReference type="Proteomes" id="UP000290572">
    <property type="component" value="Unassembled WGS sequence"/>
</dbReference>